<gene>
    <name evidence="4" type="ORF">SAMN04488028_11039</name>
</gene>
<protein>
    <submittedName>
        <fullName evidence="4">Thiol-disulfide isomerase or thioredoxin</fullName>
    </submittedName>
</protein>
<evidence type="ECO:0000313" key="5">
    <source>
        <dbReference type="Proteomes" id="UP000184474"/>
    </source>
</evidence>
<dbReference type="GO" id="GO:0016209">
    <property type="term" value="F:antioxidant activity"/>
    <property type="evidence" value="ECO:0007669"/>
    <property type="project" value="InterPro"/>
</dbReference>
<evidence type="ECO:0000256" key="2">
    <source>
        <dbReference type="SAM" id="SignalP"/>
    </source>
</evidence>
<evidence type="ECO:0000259" key="3">
    <source>
        <dbReference type="PROSITE" id="PS51352"/>
    </source>
</evidence>
<dbReference type="Pfam" id="PF00578">
    <property type="entry name" value="AhpC-TSA"/>
    <property type="match status" value="1"/>
</dbReference>
<dbReference type="EMBL" id="FRAA01000010">
    <property type="protein sequence ID" value="SHK86183.1"/>
    <property type="molecule type" value="Genomic_DNA"/>
</dbReference>
<proteinExistence type="predicted"/>
<dbReference type="Proteomes" id="UP000184474">
    <property type="component" value="Unassembled WGS sequence"/>
</dbReference>
<keyword evidence="1" id="KW-0676">Redox-active center</keyword>
<keyword evidence="4" id="KW-0413">Isomerase</keyword>
<dbReference type="STRING" id="156994.SAMN04488028_11039"/>
<dbReference type="PANTHER" id="PTHR42852">
    <property type="entry name" value="THIOL:DISULFIDE INTERCHANGE PROTEIN DSBE"/>
    <property type="match status" value="1"/>
</dbReference>
<dbReference type="CDD" id="cd02966">
    <property type="entry name" value="TlpA_like_family"/>
    <property type="match status" value="1"/>
</dbReference>
<feature type="domain" description="Thioredoxin" evidence="3">
    <location>
        <begin position="16"/>
        <end position="171"/>
    </location>
</feature>
<feature type="chain" id="PRO_5012274509" evidence="2">
    <location>
        <begin position="31"/>
        <end position="171"/>
    </location>
</feature>
<reference evidence="5" key="1">
    <citation type="submission" date="2016-11" db="EMBL/GenBank/DDBJ databases">
        <authorList>
            <person name="Varghese N."/>
            <person name="Submissions S."/>
        </authorList>
    </citation>
    <scope>NUCLEOTIDE SEQUENCE [LARGE SCALE GENOMIC DNA]</scope>
    <source>
        <strain evidence="5">DSM 26134</strain>
    </source>
</reference>
<dbReference type="AlphaFoldDB" id="A0A1M6VXG0"/>
<dbReference type="InterPro" id="IPR000866">
    <property type="entry name" value="AhpC/TSA"/>
</dbReference>
<dbReference type="PROSITE" id="PS00194">
    <property type="entry name" value="THIOREDOXIN_1"/>
    <property type="match status" value="1"/>
</dbReference>
<organism evidence="4 5">
    <name type="scientific">Reichenbachiella agariperforans</name>
    <dbReference type="NCBI Taxonomy" id="156994"/>
    <lineage>
        <taxon>Bacteria</taxon>
        <taxon>Pseudomonadati</taxon>
        <taxon>Bacteroidota</taxon>
        <taxon>Cytophagia</taxon>
        <taxon>Cytophagales</taxon>
        <taxon>Reichenbachiellaceae</taxon>
        <taxon>Reichenbachiella</taxon>
    </lineage>
</organism>
<keyword evidence="2" id="KW-0732">Signal</keyword>
<dbReference type="InterPro" id="IPR050553">
    <property type="entry name" value="Thioredoxin_ResA/DsbE_sf"/>
</dbReference>
<name>A0A1M6VXG0_REIAG</name>
<dbReference type="InterPro" id="IPR017937">
    <property type="entry name" value="Thioredoxin_CS"/>
</dbReference>
<evidence type="ECO:0000256" key="1">
    <source>
        <dbReference type="ARBA" id="ARBA00023284"/>
    </source>
</evidence>
<evidence type="ECO:0000313" key="4">
    <source>
        <dbReference type="EMBL" id="SHK86183.1"/>
    </source>
</evidence>
<keyword evidence="5" id="KW-1185">Reference proteome</keyword>
<dbReference type="RefSeq" id="WP_073125099.1">
    <property type="nucleotide sequence ID" value="NZ_FRAA01000010.1"/>
</dbReference>
<accession>A0A1M6VXG0</accession>
<sequence length="171" mass="19802">MLKVSKHKPKTITGLVLLTLLLTSSRLLPAQEIQVIKFDQLHQIITDKNAPIRVINFWATWCAPCVKELPQFEDLLDKYKNSPTEVILVSMDFVQNLDSKVKKFAEKKNLKSKLYLLDETDYNSFIDRIDPSWSGAIPATLIVDARNEKRTFLEKEFKEGELEKAYLDFIQ</sequence>
<dbReference type="InterPro" id="IPR036249">
    <property type="entry name" value="Thioredoxin-like_sf"/>
</dbReference>
<dbReference type="GO" id="GO:0016853">
    <property type="term" value="F:isomerase activity"/>
    <property type="evidence" value="ECO:0007669"/>
    <property type="project" value="UniProtKB-KW"/>
</dbReference>
<dbReference type="Gene3D" id="3.40.30.10">
    <property type="entry name" value="Glutaredoxin"/>
    <property type="match status" value="1"/>
</dbReference>
<dbReference type="SUPFAM" id="SSF52833">
    <property type="entry name" value="Thioredoxin-like"/>
    <property type="match status" value="1"/>
</dbReference>
<dbReference type="InterPro" id="IPR013766">
    <property type="entry name" value="Thioredoxin_domain"/>
</dbReference>
<feature type="signal peptide" evidence="2">
    <location>
        <begin position="1"/>
        <end position="30"/>
    </location>
</feature>
<dbReference type="PROSITE" id="PS51352">
    <property type="entry name" value="THIOREDOXIN_2"/>
    <property type="match status" value="1"/>
</dbReference>
<dbReference type="PANTHER" id="PTHR42852:SF17">
    <property type="entry name" value="THIOREDOXIN-LIKE PROTEIN HI_1115"/>
    <property type="match status" value="1"/>
</dbReference>
<dbReference type="GO" id="GO:0016491">
    <property type="term" value="F:oxidoreductase activity"/>
    <property type="evidence" value="ECO:0007669"/>
    <property type="project" value="InterPro"/>
</dbReference>